<name>A0A1B7MZI6_9AGAM</name>
<evidence type="ECO:0000313" key="1">
    <source>
        <dbReference type="EMBL" id="OAX38016.1"/>
    </source>
</evidence>
<organism evidence="1 2">
    <name type="scientific">Rhizopogon vinicolor AM-OR11-026</name>
    <dbReference type="NCBI Taxonomy" id="1314800"/>
    <lineage>
        <taxon>Eukaryota</taxon>
        <taxon>Fungi</taxon>
        <taxon>Dikarya</taxon>
        <taxon>Basidiomycota</taxon>
        <taxon>Agaricomycotina</taxon>
        <taxon>Agaricomycetes</taxon>
        <taxon>Agaricomycetidae</taxon>
        <taxon>Boletales</taxon>
        <taxon>Suillineae</taxon>
        <taxon>Rhizopogonaceae</taxon>
        <taxon>Rhizopogon</taxon>
    </lineage>
</organism>
<accession>A0A1B7MZI6</accession>
<keyword evidence="2" id="KW-1185">Reference proteome</keyword>
<dbReference type="InParanoid" id="A0A1B7MZI6"/>
<proteinExistence type="predicted"/>
<dbReference type="Proteomes" id="UP000092154">
    <property type="component" value="Unassembled WGS sequence"/>
</dbReference>
<evidence type="ECO:0000313" key="2">
    <source>
        <dbReference type="Proteomes" id="UP000092154"/>
    </source>
</evidence>
<reference evidence="1 2" key="1">
    <citation type="submission" date="2016-06" db="EMBL/GenBank/DDBJ databases">
        <title>Comparative genomics of the ectomycorrhizal sister species Rhizopogon vinicolor and Rhizopogon vesiculosus (Basidiomycota: Boletales) reveals a divergence of the mating type B locus.</title>
        <authorList>
            <consortium name="DOE Joint Genome Institute"/>
            <person name="Mujic A.B."/>
            <person name="Kuo A."/>
            <person name="Tritt A."/>
            <person name="Lipzen A."/>
            <person name="Chen C."/>
            <person name="Johnson J."/>
            <person name="Sharma A."/>
            <person name="Barry K."/>
            <person name="Grigoriev I.V."/>
            <person name="Spatafora J.W."/>
        </authorList>
    </citation>
    <scope>NUCLEOTIDE SEQUENCE [LARGE SCALE GENOMIC DNA]</scope>
    <source>
        <strain evidence="1 2">AM-OR11-026</strain>
    </source>
</reference>
<gene>
    <name evidence="1" type="ORF">K503DRAFT_770897</name>
</gene>
<dbReference type="OrthoDB" id="2688407at2759"/>
<dbReference type="EMBL" id="KV448317">
    <property type="protein sequence ID" value="OAX38016.1"/>
    <property type="molecule type" value="Genomic_DNA"/>
</dbReference>
<sequence length="63" mass="6984">MLRRKQTRTTVLSRIHDLVTSHDFTPSSVALIINSCAAILPPVEFSNLLQSRNIGHVLGNDTQ</sequence>
<dbReference type="AlphaFoldDB" id="A0A1B7MZI6"/>
<protein>
    <submittedName>
        <fullName evidence="1">Uncharacterized protein</fullName>
    </submittedName>
</protein>